<dbReference type="GO" id="GO:0000156">
    <property type="term" value="F:phosphorelay response regulator activity"/>
    <property type="evidence" value="ECO:0007669"/>
    <property type="project" value="InterPro"/>
</dbReference>
<dbReference type="RefSeq" id="WP_284348981.1">
    <property type="nucleotide sequence ID" value="NZ_BRXS01000002.1"/>
</dbReference>
<name>A0AA37QF06_9BACT</name>
<feature type="modified residue" description="4-aspartylphosphate" evidence="1">
    <location>
        <position position="55"/>
    </location>
</feature>
<evidence type="ECO:0000313" key="4">
    <source>
        <dbReference type="EMBL" id="GLC24533.1"/>
    </source>
</evidence>
<feature type="domain" description="HTH LytTR-type" evidence="3">
    <location>
        <begin position="169"/>
        <end position="273"/>
    </location>
</feature>
<feature type="domain" description="Response regulatory" evidence="2">
    <location>
        <begin position="4"/>
        <end position="117"/>
    </location>
</feature>
<proteinExistence type="predicted"/>
<dbReference type="SMART" id="SM00448">
    <property type="entry name" value="REC"/>
    <property type="match status" value="1"/>
</dbReference>
<dbReference type="SMART" id="SM00850">
    <property type="entry name" value="LytTR"/>
    <property type="match status" value="1"/>
</dbReference>
<evidence type="ECO:0000259" key="3">
    <source>
        <dbReference type="PROSITE" id="PS50930"/>
    </source>
</evidence>
<dbReference type="EMBL" id="BRXS01000002">
    <property type="protein sequence ID" value="GLC24533.1"/>
    <property type="molecule type" value="Genomic_DNA"/>
</dbReference>
<evidence type="ECO:0000256" key="1">
    <source>
        <dbReference type="PROSITE-ProRule" id="PRU00169"/>
    </source>
</evidence>
<gene>
    <name evidence="4" type="ORF">rosag_10460</name>
</gene>
<dbReference type="PANTHER" id="PTHR37299:SF1">
    <property type="entry name" value="STAGE 0 SPORULATION PROTEIN A HOMOLOG"/>
    <property type="match status" value="1"/>
</dbReference>
<evidence type="ECO:0000313" key="5">
    <source>
        <dbReference type="Proteomes" id="UP001161325"/>
    </source>
</evidence>
<comment type="caution">
    <text evidence="4">The sequence shown here is derived from an EMBL/GenBank/DDBJ whole genome shotgun (WGS) entry which is preliminary data.</text>
</comment>
<dbReference type="Pfam" id="PF00072">
    <property type="entry name" value="Response_reg"/>
    <property type="match status" value="1"/>
</dbReference>
<accession>A0AA37QF06</accession>
<dbReference type="PROSITE" id="PS50930">
    <property type="entry name" value="HTH_LYTTR"/>
    <property type="match status" value="1"/>
</dbReference>
<dbReference type="Gene3D" id="3.40.50.2300">
    <property type="match status" value="1"/>
</dbReference>
<dbReference type="Gene3D" id="2.40.50.1020">
    <property type="entry name" value="LytTr DNA-binding domain"/>
    <property type="match status" value="1"/>
</dbReference>
<dbReference type="GO" id="GO:0003677">
    <property type="term" value="F:DNA binding"/>
    <property type="evidence" value="ECO:0007669"/>
    <property type="project" value="UniProtKB-KW"/>
</dbReference>
<dbReference type="InterPro" id="IPR007492">
    <property type="entry name" value="LytTR_DNA-bd_dom"/>
</dbReference>
<dbReference type="InterPro" id="IPR046947">
    <property type="entry name" value="LytR-like"/>
</dbReference>
<dbReference type="InterPro" id="IPR011006">
    <property type="entry name" value="CheY-like_superfamily"/>
</dbReference>
<keyword evidence="1" id="KW-0597">Phosphoprotein</keyword>
<dbReference type="SUPFAM" id="SSF52172">
    <property type="entry name" value="CheY-like"/>
    <property type="match status" value="1"/>
</dbReference>
<dbReference type="Pfam" id="PF04397">
    <property type="entry name" value="LytTR"/>
    <property type="match status" value="1"/>
</dbReference>
<dbReference type="PROSITE" id="PS50110">
    <property type="entry name" value="RESPONSE_REGULATORY"/>
    <property type="match status" value="1"/>
</dbReference>
<reference evidence="4" key="1">
    <citation type="submission" date="2022-08" db="EMBL/GenBank/DDBJ databases">
        <title>Draft genome sequencing of Roseisolibacter agri AW1220.</title>
        <authorList>
            <person name="Tobiishi Y."/>
            <person name="Tonouchi A."/>
        </authorList>
    </citation>
    <scope>NUCLEOTIDE SEQUENCE</scope>
    <source>
        <strain evidence="4">AW1220</strain>
    </source>
</reference>
<keyword evidence="4" id="KW-0238">DNA-binding</keyword>
<dbReference type="Proteomes" id="UP001161325">
    <property type="component" value="Unassembled WGS sequence"/>
</dbReference>
<dbReference type="InterPro" id="IPR001789">
    <property type="entry name" value="Sig_transdc_resp-reg_receiver"/>
</dbReference>
<dbReference type="PANTHER" id="PTHR37299">
    <property type="entry name" value="TRANSCRIPTIONAL REGULATOR-RELATED"/>
    <property type="match status" value="1"/>
</dbReference>
<organism evidence="4 5">
    <name type="scientific">Roseisolibacter agri</name>
    <dbReference type="NCBI Taxonomy" id="2014610"/>
    <lineage>
        <taxon>Bacteria</taxon>
        <taxon>Pseudomonadati</taxon>
        <taxon>Gemmatimonadota</taxon>
        <taxon>Gemmatimonadia</taxon>
        <taxon>Gemmatimonadales</taxon>
        <taxon>Gemmatimonadaceae</taxon>
        <taxon>Roseisolibacter</taxon>
    </lineage>
</organism>
<protein>
    <submittedName>
        <fullName evidence="4">DNA-binding response regulator</fullName>
    </submittedName>
</protein>
<dbReference type="AlphaFoldDB" id="A0AA37QF06"/>
<sequence>MPIRVLLADDEPLARRRLLRFLRAETDADVVAECGSGTEAVRMLRTEPIDLALLDVQMPDLDGFGVIAEVGADRMPPVIFVTAYDAYALRAFEVHALDYLLKPVTADRFREAFTRARDHLDRASTASMGRRLKAMLATVLANEEVDGGGAAAAAAAGVLPERQRYADRLTIKANGRVFFVRVNEVDWFEAHGNYVRVHVGTTTHLIREALSVVEASLTPDRFARIHRSTIVNIDRIKELQPWFAGDYIVLLKDGTQLKLSRTYRDQLQVRLHALS</sequence>
<evidence type="ECO:0000259" key="2">
    <source>
        <dbReference type="PROSITE" id="PS50110"/>
    </source>
</evidence>
<keyword evidence="5" id="KW-1185">Reference proteome</keyword>